<evidence type="ECO:0000256" key="3">
    <source>
        <dbReference type="ARBA" id="ARBA00022448"/>
    </source>
</evidence>
<evidence type="ECO:0000256" key="4">
    <source>
        <dbReference type="ARBA" id="ARBA00022475"/>
    </source>
</evidence>
<comment type="similarity">
    <text evidence="2 8">Belongs to the 4-toluene sulfonate uptake permease (TSUP) (TC 2.A.102) family.</text>
</comment>
<dbReference type="InterPro" id="IPR002781">
    <property type="entry name" value="TM_pro_TauE-like"/>
</dbReference>
<evidence type="ECO:0000256" key="5">
    <source>
        <dbReference type="ARBA" id="ARBA00022692"/>
    </source>
</evidence>
<comment type="subcellular location">
    <subcellularLocation>
        <location evidence="1 8">Cell membrane</location>
        <topology evidence="1 8">Multi-pass membrane protein</topology>
    </subcellularLocation>
</comment>
<feature type="transmembrane region" description="Helical" evidence="8">
    <location>
        <begin position="139"/>
        <end position="160"/>
    </location>
</feature>
<dbReference type="GO" id="GO:0005886">
    <property type="term" value="C:plasma membrane"/>
    <property type="evidence" value="ECO:0007669"/>
    <property type="project" value="UniProtKB-SubCell"/>
</dbReference>
<reference evidence="9 10" key="1">
    <citation type="submission" date="2020-08" db="EMBL/GenBank/DDBJ databases">
        <title>Genomic Encyclopedia of Type Strains, Phase IV (KMG-IV): sequencing the most valuable type-strain genomes for metagenomic binning, comparative biology and taxonomic classification.</title>
        <authorList>
            <person name="Goeker M."/>
        </authorList>
    </citation>
    <scope>NUCLEOTIDE SEQUENCE [LARGE SCALE GENOMIC DNA]</scope>
    <source>
        <strain evidence="9 10">DSM 101730</strain>
    </source>
</reference>
<evidence type="ECO:0000256" key="8">
    <source>
        <dbReference type="RuleBase" id="RU363041"/>
    </source>
</evidence>
<dbReference type="Pfam" id="PF01925">
    <property type="entry name" value="TauE"/>
    <property type="match status" value="1"/>
</dbReference>
<protein>
    <recommendedName>
        <fullName evidence="8">Probable membrane transporter protein</fullName>
    </recommendedName>
</protein>
<evidence type="ECO:0000256" key="2">
    <source>
        <dbReference type="ARBA" id="ARBA00009142"/>
    </source>
</evidence>
<dbReference type="PANTHER" id="PTHR30269:SF37">
    <property type="entry name" value="MEMBRANE TRANSPORTER PROTEIN"/>
    <property type="match status" value="1"/>
</dbReference>
<feature type="transmembrane region" description="Helical" evidence="8">
    <location>
        <begin position="35"/>
        <end position="56"/>
    </location>
</feature>
<keyword evidence="5 8" id="KW-0812">Transmembrane</keyword>
<dbReference type="Proteomes" id="UP000549457">
    <property type="component" value="Unassembled WGS sequence"/>
</dbReference>
<dbReference type="AlphaFoldDB" id="A0A840SWQ5"/>
<evidence type="ECO:0000256" key="1">
    <source>
        <dbReference type="ARBA" id="ARBA00004651"/>
    </source>
</evidence>
<dbReference type="InterPro" id="IPR052017">
    <property type="entry name" value="TSUP"/>
</dbReference>
<dbReference type="PANTHER" id="PTHR30269">
    <property type="entry name" value="TRANSMEMBRANE PROTEIN YFCA"/>
    <property type="match status" value="1"/>
</dbReference>
<keyword evidence="4 8" id="KW-1003">Cell membrane</keyword>
<comment type="caution">
    <text evidence="9">The sequence shown here is derived from an EMBL/GenBank/DDBJ whole genome shotgun (WGS) entry which is preliminary data.</text>
</comment>
<feature type="transmembrane region" description="Helical" evidence="8">
    <location>
        <begin position="6"/>
        <end position="23"/>
    </location>
</feature>
<sequence length="253" mass="27271">MGLFDQSFAYLVVAVLAAFIVGLSKGGLPAVGSLAVPLMALTISPVVAAGLLLPIYVASDVVGLWLYRREFSARNLQILIPAGLLGVLIGWMAAEAVSEETVLLFVGFVGLFYCLSSWLRRVPAEPKPADWPRGLAWGTLAGFSSFVAHSGAAPFQVYVLPQRLEKMVFAGTSTILFAVINFAKIPPYWALGQMNLGTVESAAILMPIAMVGAVSGMYMTRLLPEKVFFEIVRIALFLISLKLVWDGIAAYLR</sequence>
<feature type="transmembrane region" description="Helical" evidence="8">
    <location>
        <begin position="201"/>
        <end position="219"/>
    </location>
</feature>
<evidence type="ECO:0000256" key="7">
    <source>
        <dbReference type="ARBA" id="ARBA00023136"/>
    </source>
</evidence>
<evidence type="ECO:0000313" key="10">
    <source>
        <dbReference type="Proteomes" id="UP000549457"/>
    </source>
</evidence>
<keyword evidence="6 8" id="KW-1133">Transmembrane helix</keyword>
<evidence type="ECO:0000313" key="9">
    <source>
        <dbReference type="EMBL" id="MBB5223673.1"/>
    </source>
</evidence>
<evidence type="ECO:0000256" key="6">
    <source>
        <dbReference type="ARBA" id="ARBA00022989"/>
    </source>
</evidence>
<accession>A0A840SWQ5</accession>
<organism evidence="9 10">
    <name type="scientific">Amaricoccus macauensis</name>
    <dbReference type="NCBI Taxonomy" id="57001"/>
    <lineage>
        <taxon>Bacteria</taxon>
        <taxon>Pseudomonadati</taxon>
        <taxon>Pseudomonadota</taxon>
        <taxon>Alphaproteobacteria</taxon>
        <taxon>Rhodobacterales</taxon>
        <taxon>Paracoccaceae</taxon>
        <taxon>Amaricoccus</taxon>
    </lineage>
</organism>
<dbReference type="RefSeq" id="WP_246399939.1">
    <property type="nucleotide sequence ID" value="NZ_JACHFM010000004.1"/>
</dbReference>
<feature type="transmembrane region" description="Helical" evidence="8">
    <location>
        <begin position="231"/>
        <end position="252"/>
    </location>
</feature>
<keyword evidence="7 8" id="KW-0472">Membrane</keyword>
<feature type="transmembrane region" description="Helical" evidence="8">
    <location>
        <begin position="76"/>
        <end position="94"/>
    </location>
</feature>
<keyword evidence="10" id="KW-1185">Reference proteome</keyword>
<feature type="transmembrane region" description="Helical" evidence="8">
    <location>
        <begin position="101"/>
        <end position="119"/>
    </location>
</feature>
<dbReference type="EMBL" id="JACHFM010000004">
    <property type="protein sequence ID" value="MBB5223673.1"/>
    <property type="molecule type" value="Genomic_DNA"/>
</dbReference>
<name>A0A840SWQ5_9RHOB</name>
<proteinExistence type="inferred from homology"/>
<gene>
    <name evidence="9" type="ORF">HNP73_003627</name>
</gene>
<keyword evidence="3" id="KW-0813">Transport</keyword>
<feature type="transmembrane region" description="Helical" evidence="8">
    <location>
        <begin position="167"/>
        <end position="189"/>
    </location>
</feature>